<dbReference type="EMBL" id="LZYO01000620">
    <property type="protein sequence ID" value="ODH13017.1"/>
    <property type="molecule type" value="Genomic_DNA"/>
</dbReference>
<evidence type="ECO:0000313" key="4">
    <source>
        <dbReference type="Proteomes" id="UP000242814"/>
    </source>
</evidence>
<dbReference type="VEuPathDB" id="FungiDB:PADG_08525"/>
<sequence length="411" mass="46791">MVIHPTLHVEGTLTQQQVWHISVWSQQTSQSIHGVSAFPNDDGASSTSRLLGTSTSLTIPLDVERHAHSSLPIRGKTATNGEDNAPVASATYRRREPLCRDSLKRRDALLKGKEGSRRRQRWENDRLINNPWAQPPSAVDWQVQPTYQRRTVPYYLAPLWDSHFAAKEDSKISGGTRKNKQGHNSDFRSRITKELRLRLKHARAARGLLRDLEEEIRRFVGKYHENQTVAQDEVSEVVLPHLTHEERRKLQQDVGKEQQKQKQKAVVNSDSDDGEVVFVGRKAQMHNVRSCTERSEKSSNPEIARTKQKDSEMMVFESLEEDRAARFGRWLVHALASYYGLRTWSVTVGNPARREVYVGINHRPPPLKQHQGSHSSKIPHRNMSTFTGHHATKIKPVGILPQPLWVTVGAS</sequence>
<feature type="compositionally biased region" description="Basic and acidic residues" evidence="1">
    <location>
        <begin position="291"/>
        <end position="309"/>
    </location>
</feature>
<evidence type="ECO:0000259" key="2">
    <source>
        <dbReference type="Pfam" id="PF13902"/>
    </source>
</evidence>
<dbReference type="SUPFAM" id="SSF82708">
    <property type="entry name" value="R3H domain"/>
    <property type="match status" value="1"/>
</dbReference>
<accession>A0A1D2J4E2</accession>
<gene>
    <name evidence="3" type="ORF">ACO22_07686</name>
</gene>
<feature type="region of interest" description="Disordered" evidence="1">
    <location>
        <begin position="287"/>
        <end position="309"/>
    </location>
</feature>
<evidence type="ECO:0000313" key="3">
    <source>
        <dbReference type="EMBL" id="ODH13017.1"/>
    </source>
</evidence>
<name>A0A1D2J4E2_PARBR</name>
<feature type="region of interest" description="Disordered" evidence="1">
    <location>
        <begin position="247"/>
        <end position="271"/>
    </location>
</feature>
<dbReference type="InterPro" id="IPR025952">
    <property type="entry name" value="R3H-assoc_dom"/>
</dbReference>
<feature type="domain" description="R3H-associated N-terminal" evidence="2">
    <location>
        <begin position="95"/>
        <end position="201"/>
    </location>
</feature>
<evidence type="ECO:0000256" key="1">
    <source>
        <dbReference type="SAM" id="MobiDB-lite"/>
    </source>
</evidence>
<dbReference type="InterPro" id="IPR036867">
    <property type="entry name" value="R3H_dom_sf"/>
</dbReference>
<dbReference type="Pfam" id="PF13902">
    <property type="entry name" value="R3H-assoc"/>
    <property type="match status" value="1"/>
</dbReference>
<protein>
    <recommendedName>
        <fullName evidence="2">R3H-associated N-terminal domain-containing protein</fullName>
    </recommendedName>
</protein>
<proteinExistence type="predicted"/>
<dbReference type="GO" id="GO:0003676">
    <property type="term" value="F:nucleic acid binding"/>
    <property type="evidence" value="ECO:0007669"/>
    <property type="project" value="InterPro"/>
</dbReference>
<dbReference type="VEuPathDB" id="FungiDB:PABG_07784"/>
<organism evidence="3 4">
    <name type="scientific">Paracoccidioides brasiliensis</name>
    <dbReference type="NCBI Taxonomy" id="121759"/>
    <lineage>
        <taxon>Eukaryota</taxon>
        <taxon>Fungi</taxon>
        <taxon>Dikarya</taxon>
        <taxon>Ascomycota</taxon>
        <taxon>Pezizomycotina</taxon>
        <taxon>Eurotiomycetes</taxon>
        <taxon>Eurotiomycetidae</taxon>
        <taxon>Onygenales</taxon>
        <taxon>Ajellomycetaceae</taxon>
        <taxon>Paracoccidioides</taxon>
    </lineage>
</organism>
<dbReference type="CDD" id="cd02325">
    <property type="entry name" value="R3H"/>
    <property type="match status" value="1"/>
</dbReference>
<reference evidence="3 4" key="1">
    <citation type="submission" date="2016-06" db="EMBL/GenBank/DDBJ databases">
        <authorList>
            <person name="Kjaerup R.B."/>
            <person name="Dalgaard T.S."/>
            <person name="Juul-Madsen H.R."/>
        </authorList>
    </citation>
    <scope>NUCLEOTIDE SEQUENCE [LARGE SCALE GENOMIC DNA]</scope>
    <source>
        <strain evidence="3 4">Pb300</strain>
    </source>
</reference>
<dbReference type="AlphaFoldDB" id="A0A1D2J4E2"/>
<comment type="caution">
    <text evidence="3">The sequence shown here is derived from an EMBL/GenBank/DDBJ whole genome shotgun (WGS) entry which is preliminary data.</text>
</comment>
<dbReference type="Proteomes" id="UP000242814">
    <property type="component" value="Unassembled WGS sequence"/>
</dbReference>
<feature type="compositionally biased region" description="Basic and acidic residues" evidence="1">
    <location>
        <begin position="247"/>
        <end position="260"/>
    </location>
</feature>